<dbReference type="RefSeq" id="WP_211143835.1">
    <property type="nucleotide sequence ID" value="NZ_JAEEGB010000026.1"/>
</dbReference>
<comment type="caution">
    <text evidence="4">The sequence shown here is derived from an EMBL/GenBank/DDBJ whole genome shotgun (WGS) entry which is preliminary data.</text>
</comment>
<protein>
    <submittedName>
        <fullName evidence="4">Chemotaxis protein</fullName>
    </submittedName>
</protein>
<dbReference type="Proteomes" id="UP000622687">
    <property type="component" value="Unassembled WGS sequence"/>
</dbReference>
<gene>
    <name evidence="4" type="ORF">I6U51_17435</name>
</gene>
<dbReference type="SMART" id="SM00283">
    <property type="entry name" value="MA"/>
    <property type="match status" value="1"/>
</dbReference>
<dbReference type="GO" id="GO:0016020">
    <property type="term" value="C:membrane"/>
    <property type="evidence" value="ECO:0007669"/>
    <property type="project" value="InterPro"/>
</dbReference>
<evidence type="ECO:0000313" key="4">
    <source>
        <dbReference type="EMBL" id="MBI6874458.1"/>
    </source>
</evidence>
<reference evidence="4" key="1">
    <citation type="submission" date="2020-12" db="EMBL/GenBank/DDBJ databases">
        <title>Clostridium thailandense sp. nov., a novel acetogenic bacterium isolated from peat land soil in Thailand.</title>
        <authorList>
            <person name="Chaikitkaew S."/>
            <person name="Birkeland N.K."/>
        </authorList>
    </citation>
    <scope>NUCLEOTIDE SEQUENCE</scope>
    <source>
        <strain evidence="4">DSM 17425</strain>
    </source>
</reference>
<keyword evidence="1 2" id="KW-0807">Transducer</keyword>
<evidence type="ECO:0000259" key="3">
    <source>
        <dbReference type="PROSITE" id="PS50111"/>
    </source>
</evidence>
<dbReference type="PROSITE" id="PS50111">
    <property type="entry name" value="CHEMOTAXIS_TRANSDUC_2"/>
    <property type="match status" value="1"/>
</dbReference>
<feature type="domain" description="Methyl-accepting transducer" evidence="3">
    <location>
        <begin position="119"/>
        <end position="283"/>
    </location>
</feature>
<proteinExistence type="predicted"/>
<dbReference type="EMBL" id="JAEEGB010000026">
    <property type="protein sequence ID" value="MBI6874458.1"/>
    <property type="molecule type" value="Genomic_DNA"/>
</dbReference>
<dbReference type="SUPFAM" id="SSF58104">
    <property type="entry name" value="Methyl-accepting chemotaxis protein (MCP) signaling domain"/>
    <property type="match status" value="1"/>
</dbReference>
<dbReference type="PANTHER" id="PTHR32089">
    <property type="entry name" value="METHYL-ACCEPTING CHEMOTAXIS PROTEIN MCPB"/>
    <property type="match status" value="1"/>
</dbReference>
<name>A0A934HW96_9CLOT</name>
<accession>A0A934HW96</accession>
<dbReference type="PANTHER" id="PTHR32089:SF112">
    <property type="entry name" value="LYSOZYME-LIKE PROTEIN-RELATED"/>
    <property type="match status" value="1"/>
</dbReference>
<evidence type="ECO:0000256" key="2">
    <source>
        <dbReference type="PROSITE-ProRule" id="PRU00284"/>
    </source>
</evidence>
<dbReference type="AlphaFoldDB" id="A0A934HW96"/>
<keyword evidence="5" id="KW-1185">Reference proteome</keyword>
<evidence type="ECO:0000313" key="5">
    <source>
        <dbReference type="Proteomes" id="UP000622687"/>
    </source>
</evidence>
<organism evidence="4 5">
    <name type="scientific">Clostridium aciditolerans</name>
    <dbReference type="NCBI Taxonomy" id="339861"/>
    <lineage>
        <taxon>Bacteria</taxon>
        <taxon>Bacillati</taxon>
        <taxon>Bacillota</taxon>
        <taxon>Clostridia</taxon>
        <taxon>Eubacteriales</taxon>
        <taxon>Clostridiaceae</taxon>
        <taxon>Clostridium</taxon>
    </lineage>
</organism>
<dbReference type="Gene3D" id="1.10.287.950">
    <property type="entry name" value="Methyl-accepting chemotaxis protein"/>
    <property type="match status" value="1"/>
</dbReference>
<dbReference type="GO" id="GO:0007165">
    <property type="term" value="P:signal transduction"/>
    <property type="evidence" value="ECO:0007669"/>
    <property type="project" value="UniProtKB-KW"/>
</dbReference>
<sequence>MDYNKYFSEELSDEEILRSFSVVLPYLNNLSRDDTAFGLSDKEKYIYYEPAEGFDLQVKYGTDVVATVKDSLNSGKIQKGNIPASVLGKAIKVIAIPIKNSKGQIIGAISNGIDMENSNQMVSSISELSQSITQVSGGVGELADTASDLAKSGQSAIQLAQATMETSKKTSEALEIIKSIADKINLLGLNAAIESARAGEQGRGFNVVSSEIRKLAKQSKDSVTTIRDIIEDMNLSVNNITKAIGEAATVSEVQAASVEEISATIENINDNLQNLKEFSKRFL</sequence>
<dbReference type="Pfam" id="PF00015">
    <property type="entry name" value="MCPsignal"/>
    <property type="match status" value="1"/>
</dbReference>
<evidence type="ECO:0000256" key="1">
    <source>
        <dbReference type="ARBA" id="ARBA00023224"/>
    </source>
</evidence>
<dbReference type="InterPro" id="IPR004089">
    <property type="entry name" value="MCPsignal_dom"/>
</dbReference>